<dbReference type="Proteomes" id="UP001586593">
    <property type="component" value="Unassembled WGS sequence"/>
</dbReference>
<evidence type="ECO:0000256" key="1">
    <source>
        <dbReference type="SAM" id="MobiDB-lite"/>
    </source>
</evidence>
<name>A0ABR3Y543_9PEZI</name>
<reference evidence="2 3" key="1">
    <citation type="journal article" date="2024" name="Commun. Biol.">
        <title>Comparative genomic analysis of thermophilic fungi reveals convergent evolutionary adaptations and gene losses.</title>
        <authorList>
            <person name="Steindorff A.S."/>
            <person name="Aguilar-Pontes M.V."/>
            <person name="Robinson A.J."/>
            <person name="Andreopoulos B."/>
            <person name="LaButti K."/>
            <person name="Kuo A."/>
            <person name="Mondo S."/>
            <person name="Riley R."/>
            <person name="Otillar R."/>
            <person name="Haridas S."/>
            <person name="Lipzen A."/>
            <person name="Grimwood J."/>
            <person name="Schmutz J."/>
            <person name="Clum A."/>
            <person name="Reid I.D."/>
            <person name="Moisan M.C."/>
            <person name="Butler G."/>
            <person name="Nguyen T.T.M."/>
            <person name="Dewar K."/>
            <person name="Conant G."/>
            <person name="Drula E."/>
            <person name="Henrissat B."/>
            <person name="Hansel C."/>
            <person name="Singer S."/>
            <person name="Hutchinson M.I."/>
            <person name="de Vries R.P."/>
            <person name="Natvig D.O."/>
            <person name="Powell A.J."/>
            <person name="Tsang A."/>
            <person name="Grigoriev I.V."/>
        </authorList>
    </citation>
    <scope>NUCLEOTIDE SEQUENCE [LARGE SCALE GENOMIC DNA]</scope>
    <source>
        <strain evidence="2 3">ATCC 24622</strain>
    </source>
</reference>
<evidence type="ECO:0000313" key="2">
    <source>
        <dbReference type="EMBL" id="KAL1883055.1"/>
    </source>
</evidence>
<dbReference type="EMBL" id="JAZHXJ010000010">
    <property type="protein sequence ID" value="KAL1883055.1"/>
    <property type="molecule type" value="Genomic_DNA"/>
</dbReference>
<feature type="compositionally biased region" description="Basic and acidic residues" evidence="1">
    <location>
        <begin position="18"/>
        <end position="36"/>
    </location>
</feature>
<sequence length="98" mass="11013">MKKIQNPDVLESDPARNWTEKGKAMTPGESREPRVYDGKTGWPSLAFPIPQLNSIAQFQDQPQEAVGTHIRPIVCPCRKIAFGTVPSLRRIISQCLLR</sequence>
<protein>
    <submittedName>
        <fullName evidence="2">Uncharacterized protein</fullName>
    </submittedName>
</protein>
<evidence type="ECO:0000313" key="3">
    <source>
        <dbReference type="Proteomes" id="UP001586593"/>
    </source>
</evidence>
<comment type="caution">
    <text evidence="2">The sequence shown here is derived from an EMBL/GenBank/DDBJ whole genome shotgun (WGS) entry which is preliminary data.</text>
</comment>
<feature type="region of interest" description="Disordered" evidence="1">
    <location>
        <begin position="1"/>
        <end position="36"/>
    </location>
</feature>
<gene>
    <name evidence="2" type="ORF">VTK73DRAFT_130</name>
</gene>
<organism evidence="2 3">
    <name type="scientific">Phialemonium thermophilum</name>
    <dbReference type="NCBI Taxonomy" id="223376"/>
    <lineage>
        <taxon>Eukaryota</taxon>
        <taxon>Fungi</taxon>
        <taxon>Dikarya</taxon>
        <taxon>Ascomycota</taxon>
        <taxon>Pezizomycotina</taxon>
        <taxon>Sordariomycetes</taxon>
        <taxon>Sordariomycetidae</taxon>
        <taxon>Cephalothecales</taxon>
        <taxon>Cephalothecaceae</taxon>
        <taxon>Phialemonium</taxon>
    </lineage>
</organism>
<keyword evidence="3" id="KW-1185">Reference proteome</keyword>
<proteinExistence type="predicted"/>
<accession>A0ABR3Y543</accession>